<dbReference type="CDD" id="cd02661">
    <property type="entry name" value="Peptidase_C19E"/>
    <property type="match status" value="1"/>
</dbReference>
<sequence>MSLAMLNGSMNFAVKHSLDDLLGNPVRFRAASVSTGSTPEGPYVPLNAPKDKKVNDLQNSKDSEKSASNKATSVSVPSADRKKPSGTRGEGADDFVDEDPSFIPPARILFPEEKISLDWQSVLQNAPGLVNLGNTCFMNSVLQLMTHTPPLVHYLLSAQHSMSCRLNACVLCKMEQHVARAFPNKGAKRASAFKPSGIQGMLKVIASHFRPYRQEDAHEFLRYLVDAWQKSCLQNFKNLDHPSRETSVVHRIFGGYLRQQILCSVCKKPSNTYQALLDLSVEAKGASVLDCLKHFVQAEKLIKQNRYRCSHCKKLVDATKTMTVYRAPNILTIHFKRFTFNGYNSTKIGKHISYPERFDLGPFMSDSSHPCRYELIGVLVHAGGSTRSGHYYSFCKSSNGMWLKFDDEFVSNSSIDRVLNQQAYILQYRRIPGSSSSSKRKASDTSTTAPSNGQKKKKKKNVSF</sequence>
<dbReference type="eggNOG" id="KOG1865">
    <property type="taxonomic scope" value="Eukaryota"/>
</dbReference>
<evidence type="ECO:0000256" key="7">
    <source>
        <dbReference type="RuleBase" id="RU366025"/>
    </source>
</evidence>
<dbReference type="GO" id="GO:0004843">
    <property type="term" value="F:cysteine-type deubiquitinase activity"/>
    <property type="evidence" value="ECO:0007669"/>
    <property type="project" value="UniProtKB-UniRule"/>
</dbReference>
<dbReference type="GO" id="GO:0005829">
    <property type="term" value="C:cytosol"/>
    <property type="evidence" value="ECO:0007669"/>
    <property type="project" value="TreeGrafter"/>
</dbReference>
<dbReference type="InterPro" id="IPR001394">
    <property type="entry name" value="Peptidase_C19_UCH"/>
</dbReference>
<dbReference type="HOGENOM" id="CLU_008279_10_0_1"/>
<dbReference type="InterPro" id="IPR028889">
    <property type="entry name" value="USP"/>
</dbReference>
<evidence type="ECO:0000259" key="9">
    <source>
        <dbReference type="PROSITE" id="PS50235"/>
    </source>
</evidence>
<feature type="region of interest" description="Disordered" evidence="8">
    <location>
        <begin position="33"/>
        <end position="98"/>
    </location>
</feature>
<dbReference type="EMBL" id="KE546994">
    <property type="protein sequence ID" value="EPY49979.1"/>
    <property type="molecule type" value="Genomic_DNA"/>
</dbReference>
<dbReference type="InterPro" id="IPR038765">
    <property type="entry name" value="Papain-like_cys_pep_sf"/>
</dbReference>
<dbReference type="OMA" id="MCKASQV"/>
<dbReference type="InterPro" id="IPR018200">
    <property type="entry name" value="USP_CS"/>
</dbReference>
<dbReference type="PROSITE" id="PS50235">
    <property type="entry name" value="USP_3"/>
    <property type="match status" value="1"/>
</dbReference>
<dbReference type="InterPro" id="IPR050164">
    <property type="entry name" value="Peptidase_C19"/>
</dbReference>
<dbReference type="PANTHER" id="PTHR24006">
    <property type="entry name" value="UBIQUITIN CARBOXYL-TERMINAL HYDROLASE"/>
    <property type="match status" value="1"/>
</dbReference>
<feature type="domain" description="USP" evidence="9">
    <location>
        <begin position="127"/>
        <end position="431"/>
    </location>
</feature>
<protein>
    <recommendedName>
        <fullName evidence="7">Ubiquitin carboxyl-terminal hydrolase</fullName>
        <ecNumber evidence="7">3.4.19.12</ecNumber>
    </recommendedName>
</protein>
<dbReference type="PROSITE" id="PS00972">
    <property type="entry name" value="USP_1"/>
    <property type="match status" value="1"/>
</dbReference>
<dbReference type="PANTHER" id="PTHR24006:SF758">
    <property type="entry name" value="UBIQUITIN CARBOXYL-TERMINAL HYDROLASE 36"/>
    <property type="match status" value="1"/>
</dbReference>
<feature type="compositionally biased region" description="Basic residues" evidence="8">
    <location>
        <begin position="454"/>
        <end position="464"/>
    </location>
</feature>
<dbReference type="Gene3D" id="3.90.70.10">
    <property type="entry name" value="Cysteine proteinases"/>
    <property type="match status" value="1"/>
</dbReference>
<comment type="similarity">
    <text evidence="2 7">Belongs to the peptidase C19 family.</text>
</comment>
<evidence type="ECO:0000256" key="5">
    <source>
        <dbReference type="ARBA" id="ARBA00022801"/>
    </source>
</evidence>
<comment type="catalytic activity">
    <reaction evidence="1 7">
        <text>Thiol-dependent hydrolysis of ester, thioester, amide, peptide and isopeptide bonds formed by the C-terminal Gly of ubiquitin (a 76-residue protein attached to proteins as an intracellular targeting signal).</text>
        <dbReference type="EC" id="3.4.19.12"/>
    </reaction>
</comment>
<keyword evidence="11" id="KW-1185">Reference proteome</keyword>
<dbReference type="Pfam" id="PF00443">
    <property type="entry name" value="UCH"/>
    <property type="match status" value="1"/>
</dbReference>
<organism evidence="10 11">
    <name type="scientific">Schizosaccharomyces cryophilus (strain OY26 / ATCC MYA-4695 / CBS 11777 / NBRC 106824 / NRRL Y48691)</name>
    <name type="common">Fission yeast</name>
    <dbReference type="NCBI Taxonomy" id="653667"/>
    <lineage>
        <taxon>Eukaryota</taxon>
        <taxon>Fungi</taxon>
        <taxon>Dikarya</taxon>
        <taxon>Ascomycota</taxon>
        <taxon>Taphrinomycotina</taxon>
        <taxon>Schizosaccharomycetes</taxon>
        <taxon>Schizosaccharomycetales</taxon>
        <taxon>Schizosaccharomycetaceae</taxon>
        <taxon>Schizosaccharomyces</taxon>
    </lineage>
</organism>
<evidence type="ECO:0000256" key="2">
    <source>
        <dbReference type="ARBA" id="ARBA00009085"/>
    </source>
</evidence>
<dbReference type="EC" id="3.4.19.12" evidence="7"/>
<feature type="region of interest" description="Disordered" evidence="8">
    <location>
        <begin position="432"/>
        <end position="464"/>
    </location>
</feature>
<feature type="compositionally biased region" description="Basic and acidic residues" evidence="8">
    <location>
        <begin position="49"/>
        <end position="67"/>
    </location>
</feature>
<accession>S9VUW6</accession>
<dbReference type="OrthoDB" id="289038at2759"/>
<evidence type="ECO:0000313" key="10">
    <source>
        <dbReference type="EMBL" id="EPY49979.1"/>
    </source>
</evidence>
<dbReference type="GO" id="GO:0005730">
    <property type="term" value="C:nucleolus"/>
    <property type="evidence" value="ECO:0007669"/>
    <property type="project" value="EnsemblFungi"/>
</dbReference>
<dbReference type="GO" id="GO:0016579">
    <property type="term" value="P:protein deubiquitination"/>
    <property type="evidence" value="ECO:0007669"/>
    <property type="project" value="InterPro"/>
</dbReference>
<dbReference type="GO" id="GO:0006508">
    <property type="term" value="P:proteolysis"/>
    <property type="evidence" value="ECO:0007669"/>
    <property type="project" value="UniProtKB-KW"/>
</dbReference>
<name>S9VUW6_SCHCR</name>
<evidence type="ECO:0000256" key="3">
    <source>
        <dbReference type="ARBA" id="ARBA00022670"/>
    </source>
</evidence>
<gene>
    <name evidence="10" type="ORF">SPOG_03448</name>
</gene>
<dbReference type="RefSeq" id="XP_013025317.1">
    <property type="nucleotide sequence ID" value="XM_013169863.1"/>
</dbReference>
<dbReference type="GeneID" id="25037765"/>
<evidence type="ECO:0000256" key="6">
    <source>
        <dbReference type="ARBA" id="ARBA00022807"/>
    </source>
</evidence>
<keyword evidence="3 7" id="KW-0645">Protease</keyword>
<reference evidence="10 11" key="1">
    <citation type="journal article" date="2011" name="Science">
        <title>Comparative functional genomics of the fission yeasts.</title>
        <authorList>
            <person name="Rhind N."/>
            <person name="Chen Z."/>
            <person name="Yassour M."/>
            <person name="Thompson D.A."/>
            <person name="Haas B.J."/>
            <person name="Habib N."/>
            <person name="Wapinski I."/>
            <person name="Roy S."/>
            <person name="Lin M.F."/>
            <person name="Heiman D.I."/>
            <person name="Young S.K."/>
            <person name="Furuya K."/>
            <person name="Guo Y."/>
            <person name="Pidoux A."/>
            <person name="Chen H.M."/>
            <person name="Robbertse B."/>
            <person name="Goldberg J.M."/>
            <person name="Aoki K."/>
            <person name="Bayne E.H."/>
            <person name="Berlin A.M."/>
            <person name="Desjardins C.A."/>
            <person name="Dobbs E."/>
            <person name="Dukaj L."/>
            <person name="Fan L."/>
            <person name="FitzGerald M.G."/>
            <person name="French C."/>
            <person name="Gujja S."/>
            <person name="Hansen K."/>
            <person name="Keifenheim D."/>
            <person name="Levin J.Z."/>
            <person name="Mosher R.A."/>
            <person name="Mueller C.A."/>
            <person name="Pfiffner J."/>
            <person name="Priest M."/>
            <person name="Russ C."/>
            <person name="Smialowska A."/>
            <person name="Swoboda P."/>
            <person name="Sykes S.M."/>
            <person name="Vaughn M."/>
            <person name="Vengrova S."/>
            <person name="Yoder R."/>
            <person name="Zeng Q."/>
            <person name="Allshire R."/>
            <person name="Baulcombe D."/>
            <person name="Birren B.W."/>
            <person name="Brown W."/>
            <person name="Ekwall K."/>
            <person name="Kellis M."/>
            <person name="Leatherwood J."/>
            <person name="Levin H."/>
            <person name="Margalit H."/>
            <person name="Martienssen R."/>
            <person name="Nieduszynski C.A."/>
            <person name="Spatafora J.W."/>
            <person name="Friedman N."/>
            <person name="Dalgaard J.Z."/>
            <person name="Baumann P."/>
            <person name="Niki H."/>
            <person name="Regev A."/>
            <person name="Nusbaum C."/>
        </authorList>
    </citation>
    <scope>NUCLEOTIDE SEQUENCE [LARGE SCALE GENOMIC DNA]</scope>
    <source>
        <strain evidence="11">OY26 / ATCC MYA-4695 / CBS 11777 / NBRC 106824 / NRRL Y48691</strain>
    </source>
</reference>
<keyword evidence="5 7" id="KW-0378">Hydrolase</keyword>
<dbReference type="STRING" id="653667.S9VUW6"/>
<keyword evidence="6 7" id="KW-0788">Thiol protease</keyword>
<dbReference type="FunFam" id="3.90.70.10:FF:000119">
    <property type="entry name" value="Ubiquitin specific peptidase 36"/>
    <property type="match status" value="1"/>
</dbReference>
<keyword evidence="4 7" id="KW-0833">Ubl conjugation pathway</keyword>
<evidence type="ECO:0000256" key="8">
    <source>
        <dbReference type="SAM" id="MobiDB-lite"/>
    </source>
</evidence>
<evidence type="ECO:0000313" key="11">
    <source>
        <dbReference type="Proteomes" id="UP000015464"/>
    </source>
</evidence>
<proteinExistence type="inferred from homology"/>
<dbReference type="AlphaFoldDB" id="S9VUW6"/>
<dbReference type="SUPFAM" id="SSF54001">
    <property type="entry name" value="Cysteine proteinases"/>
    <property type="match status" value="1"/>
</dbReference>
<evidence type="ECO:0000256" key="1">
    <source>
        <dbReference type="ARBA" id="ARBA00000707"/>
    </source>
</evidence>
<dbReference type="PROSITE" id="PS00973">
    <property type="entry name" value="USP_2"/>
    <property type="match status" value="1"/>
</dbReference>
<dbReference type="Proteomes" id="UP000015464">
    <property type="component" value="Unassembled WGS sequence"/>
</dbReference>
<evidence type="ECO:0000256" key="4">
    <source>
        <dbReference type="ARBA" id="ARBA00022786"/>
    </source>
</evidence>